<proteinExistence type="predicted"/>
<sequence>MSQGASFQFVDPTGFARQLQGQFIAGKYAAVTLNSASGTTPQTVLTVPAGKYGFIWGVQITTDPIATISSAGMLNTALNTVNGGETVALLRGYFPSTPASPTQPTVLRQTSAPGAFFACAQPGDTIQCANSVALTAGSIRVSFNYGFSNVPIGN</sequence>
<evidence type="ECO:0000313" key="2">
    <source>
        <dbReference type="Proteomes" id="UP000789704"/>
    </source>
</evidence>
<reference evidence="1" key="1">
    <citation type="submission" date="2021-04" db="EMBL/GenBank/DDBJ databases">
        <authorList>
            <person name="Vanwijnsberghe S."/>
        </authorList>
    </citation>
    <scope>NUCLEOTIDE SEQUENCE</scope>
    <source>
        <strain evidence="1">LMG 31841</strain>
    </source>
</reference>
<dbReference type="RefSeq" id="WP_228877685.1">
    <property type="nucleotide sequence ID" value="NZ_CAJQZC010000005.1"/>
</dbReference>
<dbReference type="AlphaFoldDB" id="A0A9N8RX67"/>
<comment type="caution">
    <text evidence="1">The sequence shown here is derived from an EMBL/GenBank/DDBJ whole genome shotgun (WGS) entry which is preliminary data.</text>
</comment>
<evidence type="ECO:0000313" key="1">
    <source>
        <dbReference type="EMBL" id="CAG4900704.1"/>
    </source>
</evidence>
<protein>
    <submittedName>
        <fullName evidence="1">Uncharacterized protein</fullName>
    </submittedName>
</protein>
<organism evidence="1 2">
    <name type="scientific">Paraburkholderia saeva</name>
    <dbReference type="NCBI Taxonomy" id="2777537"/>
    <lineage>
        <taxon>Bacteria</taxon>
        <taxon>Pseudomonadati</taxon>
        <taxon>Pseudomonadota</taxon>
        <taxon>Betaproteobacteria</taxon>
        <taxon>Burkholderiales</taxon>
        <taxon>Burkholderiaceae</taxon>
        <taxon>Paraburkholderia</taxon>
    </lineage>
</organism>
<dbReference type="EMBL" id="CAJQZC010000005">
    <property type="protein sequence ID" value="CAG4900704.1"/>
    <property type="molecule type" value="Genomic_DNA"/>
</dbReference>
<name>A0A9N8RX67_9BURK</name>
<dbReference type="Proteomes" id="UP000789704">
    <property type="component" value="Unassembled WGS sequence"/>
</dbReference>
<gene>
    <name evidence="1" type="ORF">LMG31841_02908</name>
</gene>
<accession>A0A9N8RX67</accession>
<keyword evidence="2" id="KW-1185">Reference proteome</keyword>